<dbReference type="RefSeq" id="WP_065213687.1">
    <property type="nucleotide sequence ID" value="NZ_CP016277.1"/>
</dbReference>
<dbReference type="InterPro" id="IPR003959">
    <property type="entry name" value="ATPase_AAA_core"/>
</dbReference>
<comment type="caution">
    <text evidence="2">The sequence shown here is derived from an EMBL/GenBank/DDBJ whole genome shotgun (WGS) entry which is preliminary data.</text>
</comment>
<gene>
    <name evidence="2" type="ORF">EJB19_05205</name>
</gene>
<evidence type="ECO:0000313" key="2">
    <source>
        <dbReference type="EMBL" id="RVU87629.1"/>
    </source>
</evidence>
<name>A0AA94EZ78_9FLAO</name>
<keyword evidence="2" id="KW-0067">ATP-binding</keyword>
<organism evidence="2">
    <name type="scientific">Flavobacterium columnare</name>
    <dbReference type="NCBI Taxonomy" id="996"/>
    <lineage>
        <taxon>Bacteria</taxon>
        <taxon>Pseudomonadati</taxon>
        <taxon>Bacteroidota</taxon>
        <taxon>Flavobacteriia</taxon>
        <taxon>Flavobacteriales</taxon>
        <taxon>Flavobacteriaceae</taxon>
        <taxon>Flavobacterium</taxon>
    </lineage>
</organism>
<dbReference type="AlphaFoldDB" id="A0AA94EZ78"/>
<dbReference type="Pfam" id="PF13304">
    <property type="entry name" value="AAA_21"/>
    <property type="match status" value="1"/>
</dbReference>
<dbReference type="InterPro" id="IPR027417">
    <property type="entry name" value="P-loop_NTPase"/>
</dbReference>
<keyword evidence="2" id="KW-0547">Nucleotide-binding</keyword>
<proteinExistence type="predicted"/>
<accession>A0AA94EZ78</accession>
<feature type="domain" description="ATPase AAA-type core" evidence="1">
    <location>
        <begin position="23"/>
        <end position="305"/>
    </location>
</feature>
<dbReference type="GO" id="GO:0005524">
    <property type="term" value="F:ATP binding"/>
    <property type="evidence" value="ECO:0007669"/>
    <property type="project" value="UniProtKB-KW"/>
</dbReference>
<sequence length="359" mass="41771">MKIKKISYVDSNWELENINLGPVNLIIGKNSTGKSRTLQTIDLLVKMITQKRDLNWGGHWNVTFENHKKEFINYQFSTGAQNRGVTFEKMLVDNNLVLTRNKKYKKNIKIKNFINKGQFDYIYPPDNKLIIHTNRDIKKYPFLEDIVNWADQSYGFKFGNISPYSLLNQQEYDLLTAVEDIPTLFLSLKKLDKEQIIADFNSIGYKISDIVVQEKGEYSTINIKEENVDKFIPHYKLSQGMFRALAVIVYVQYLISRKRPSTIIIDDLCEGLDYERATKLGKLIFDKCLSNDIQLIATSNDSFLMEVVDLKYWNVLVREGKKVKAINKESNSTLFEDFRFTGLSNFDFFSSNFIKSQSL</sequence>
<evidence type="ECO:0000259" key="1">
    <source>
        <dbReference type="Pfam" id="PF13304"/>
    </source>
</evidence>
<reference evidence="2" key="1">
    <citation type="submission" date="2018-12" db="EMBL/GenBank/DDBJ databases">
        <title>Draft genome sequence of Flaovobacterium columnare BGFS27 isolated from channel catfish in Alabama.</title>
        <authorList>
            <person name="Cai W."/>
            <person name="Arias C."/>
        </authorList>
    </citation>
    <scope>NUCLEOTIDE SEQUENCE [LARGE SCALE GENOMIC DNA]</scope>
    <source>
        <strain evidence="2">BGFS27</strain>
    </source>
</reference>
<dbReference type="GO" id="GO:0016887">
    <property type="term" value="F:ATP hydrolysis activity"/>
    <property type="evidence" value="ECO:0007669"/>
    <property type="project" value="InterPro"/>
</dbReference>
<dbReference type="Gene3D" id="3.40.50.300">
    <property type="entry name" value="P-loop containing nucleotide triphosphate hydrolases"/>
    <property type="match status" value="1"/>
</dbReference>
<protein>
    <submittedName>
        <fullName evidence="2">ATP-binding protein</fullName>
    </submittedName>
</protein>
<dbReference type="SUPFAM" id="SSF52540">
    <property type="entry name" value="P-loop containing nucleoside triphosphate hydrolases"/>
    <property type="match status" value="1"/>
</dbReference>
<dbReference type="EMBL" id="RWGX01000004">
    <property type="protein sequence ID" value="RVU87629.1"/>
    <property type="molecule type" value="Genomic_DNA"/>
</dbReference>